<evidence type="ECO:0000256" key="2">
    <source>
        <dbReference type="ARBA" id="ARBA00022448"/>
    </source>
</evidence>
<dbReference type="InterPro" id="IPR023765">
    <property type="entry name" value="SBP_5_CS"/>
</dbReference>
<comment type="caution">
    <text evidence="6">The sequence shown here is derived from an EMBL/GenBank/DDBJ whole genome shotgun (WGS) entry which is preliminary data.</text>
</comment>
<name>A0A4R5L3M9_9BURK</name>
<dbReference type="InterPro" id="IPR030678">
    <property type="entry name" value="Peptide/Ni-bd"/>
</dbReference>
<dbReference type="SUPFAM" id="SSF53850">
    <property type="entry name" value="Periplasmic binding protein-like II"/>
    <property type="match status" value="1"/>
</dbReference>
<dbReference type="CDD" id="cd08492">
    <property type="entry name" value="PBP2_NikA_DppA_OppA_like_15"/>
    <property type="match status" value="1"/>
</dbReference>
<proteinExistence type="inferred from homology"/>
<evidence type="ECO:0000259" key="5">
    <source>
        <dbReference type="Pfam" id="PF00496"/>
    </source>
</evidence>
<dbReference type="Gene3D" id="3.10.105.10">
    <property type="entry name" value="Dipeptide-binding Protein, Domain 3"/>
    <property type="match status" value="1"/>
</dbReference>
<keyword evidence="3 4" id="KW-0732">Signal</keyword>
<dbReference type="PIRSF" id="PIRSF002741">
    <property type="entry name" value="MppA"/>
    <property type="match status" value="1"/>
</dbReference>
<keyword evidence="2" id="KW-0813">Transport</keyword>
<feature type="signal peptide" evidence="4">
    <location>
        <begin position="1"/>
        <end position="36"/>
    </location>
</feature>
<comment type="similarity">
    <text evidence="1">Belongs to the bacterial solute-binding protein 5 family.</text>
</comment>
<organism evidence="6 7">
    <name type="scientific">Paraburkholderia guartelaensis</name>
    <dbReference type="NCBI Taxonomy" id="2546446"/>
    <lineage>
        <taxon>Bacteria</taxon>
        <taxon>Pseudomonadati</taxon>
        <taxon>Pseudomonadota</taxon>
        <taxon>Betaproteobacteria</taxon>
        <taxon>Burkholderiales</taxon>
        <taxon>Burkholderiaceae</taxon>
        <taxon>Paraburkholderia</taxon>
    </lineage>
</organism>
<dbReference type="AlphaFoldDB" id="A0A4R5L3M9"/>
<dbReference type="GO" id="GO:0030288">
    <property type="term" value="C:outer membrane-bounded periplasmic space"/>
    <property type="evidence" value="ECO:0007669"/>
    <property type="project" value="UniProtKB-ARBA"/>
</dbReference>
<accession>A0A4R5L3M9</accession>
<protein>
    <submittedName>
        <fullName evidence="6">ABC transporter substrate-binding protein</fullName>
    </submittedName>
</protein>
<feature type="domain" description="Solute-binding protein family 5" evidence="5">
    <location>
        <begin position="84"/>
        <end position="454"/>
    </location>
</feature>
<dbReference type="Pfam" id="PF00496">
    <property type="entry name" value="SBP_bac_5"/>
    <property type="match status" value="1"/>
</dbReference>
<reference evidence="6 7" key="1">
    <citation type="submission" date="2019-03" db="EMBL/GenBank/DDBJ databases">
        <title>Paraburkholderia sp. isolated from native Mimosa gymnas in Guartela State Park, Brazil.</title>
        <authorList>
            <person name="Paulitsch F."/>
            <person name="Hungria M."/>
            <person name="Delamuta J.R.M."/>
            <person name="Ribeiro R.A."/>
            <person name="Dall'Agnol R."/>
            <person name="Silva J.S.B."/>
        </authorList>
    </citation>
    <scope>NUCLEOTIDE SEQUENCE [LARGE SCALE GENOMIC DNA]</scope>
    <source>
        <strain evidence="6 7">CNPSo 3008</strain>
    </source>
</reference>
<evidence type="ECO:0000256" key="1">
    <source>
        <dbReference type="ARBA" id="ARBA00005695"/>
    </source>
</evidence>
<dbReference type="PANTHER" id="PTHR30290:SF9">
    <property type="entry name" value="OLIGOPEPTIDE-BINDING PROTEIN APPA"/>
    <property type="match status" value="1"/>
</dbReference>
<dbReference type="PROSITE" id="PS01040">
    <property type="entry name" value="SBP_BACTERIAL_5"/>
    <property type="match status" value="1"/>
</dbReference>
<evidence type="ECO:0000313" key="7">
    <source>
        <dbReference type="Proteomes" id="UP000295606"/>
    </source>
</evidence>
<gene>
    <name evidence="6" type="ORF">E1N52_40750</name>
</gene>
<dbReference type="Proteomes" id="UP000295606">
    <property type="component" value="Unassembled WGS sequence"/>
</dbReference>
<dbReference type="OrthoDB" id="9801799at2"/>
<dbReference type="GO" id="GO:1904680">
    <property type="term" value="F:peptide transmembrane transporter activity"/>
    <property type="evidence" value="ECO:0007669"/>
    <property type="project" value="TreeGrafter"/>
</dbReference>
<evidence type="ECO:0000256" key="4">
    <source>
        <dbReference type="SAM" id="SignalP"/>
    </source>
</evidence>
<dbReference type="PANTHER" id="PTHR30290">
    <property type="entry name" value="PERIPLASMIC BINDING COMPONENT OF ABC TRANSPORTER"/>
    <property type="match status" value="1"/>
</dbReference>
<evidence type="ECO:0000256" key="3">
    <source>
        <dbReference type="ARBA" id="ARBA00022729"/>
    </source>
</evidence>
<dbReference type="InterPro" id="IPR000914">
    <property type="entry name" value="SBP_5_dom"/>
</dbReference>
<dbReference type="GO" id="GO:0043190">
    <property type="term" value="C:ATP-binding cassette (ABC) transporter complex"/>
    <property type="evidence" value="ECO:0007669"/>
    <property type="project" value="InterPro"/>
</dbReference>
<dbReference type="GO" id="GO:0015833">
    <property type="term" value="P:peptide transport"/>
    <property type="evidence" value="ECO:0007669"/>
    <property type="project" value="TreeGrafter"/>
</dbReference>
<dbReference type="EMBL" id="SMOD01000070">
    <property type="protein sequence ID" value="TDG02246.1"/>
    <property type="molecule type" value="Genomic_DNA"/>
</dbReference>
<dbReference type="Gene3D" id="3.40.190.10">
    <property type="entry name" value="Periplasmic binding protein-like II"/>
    <property type="match status" value="1"/>
</dbReference>
<feature type="chain" id="PRO_5020229012" evidence="4">
    <location>
        <begin position="37"/>
        <end position="548"/>
    </location>
</feature>
<dbReference type="InterPro" id="IPR039424">
    <property type="entry name" value="SBP_5"/>
</dbReference>
<sequence>MSMSTPLATARSARWRRMVAAGGIALAATATGGVSAAPASCGTLTWGIETEPTTFNPQLNGQAKAELILRASFESLLARKPDGTYVPWLATGYTVSPDGKTLTFTLRDGVKFTDGQPLDAAAVAKNFLEVRDPSYCAGSSYCGIASRLASARAVDARTVQLTLNEPYVPFLSFAAGLKLISPAAYASPQLKSGGREVAGTGPFILTAWRKGQEAEFVRNPDYKWPPATTTHQGTAYLDRVVYRFLPESSVRTGALLSGQADVIEGISGNDATLLEKQPDLRYLHALNTGSPYSLYLNVAYGPTQDARVRRALLQAFDLDALVAAIYRGKRTRAWGITSPVDPLYDRSIEHSYGNNPKLANALLDEAGWTGRDAGGYRTKDGQRLSIDVVQAIATVRDQRDVLLQGLQAQARQRLGVELKIRYVDAGTYADVRKTGKFGAIPNSNTDTDGIDTENHYLPIDRGGVINYSRTADPRLLAWLNEAAQTRDDAARARIYAQLQHTVIVDEAYAIPLYQPEDEIAASTHVRGLAFRSFKQMPEAPYDVCLDSR</sequence>
<evidence type="ECO:0000313" key="6">
    <source>
        <dbReference type="EMBL" id="TDG02246.1"/>
    </source>
</evidence>